<dbReference type="AlphaFoldDB" id="A0A653DQ78"/>
<sequence length="388" mass="45310">MEVQLKPEHTQLLNQIAKDQCMDNFTIEAKSMDQEGYLSSIVLVTLKCEKSQLNLVVKLRPSSGFENLEVATVYKVEVYMYETAFNVLNNFACDSGMKSPKLNTPKYYGRHELDFIVLENLKEKGYRLWNRKIPMNSAHLSLVLKEYAKLHSMSFAMKKKQPRQFAELIEGLQKCRENENIKVYEDFFKIALQTGFTATKNNVKASEIMVRLQNKIPKLEEVFKFDIEAHVLVHDDCHPNNMMFKYDCSGNPVTVSLIDWQMARLSTPVLDIAYFFLTCGSKEDFYHYKEYLKLYHEELSKNLSEMSCNPEEIFPYSQLQLHWQKCSVIGMYTALLVIKLSLFEQSEIGHEEKGGDFYKQFSIDQINAKQYQTRILDVLLFMEQENLI</sequence>
<reference evidence="2 3" key="1">
    <citation type="submission" date="2019-01" db="EMBL/GenBank/DDBJ databases">
        <authorList>
            <person name="Sayadi A."/>
        </authorList>
    </citation>
    <scope>NUCLEOTIDE SEQUENCE [LARGE SCALE GENOMIC DNA]</scope>
</reference>
<proteinExistence type="predicted"/>
<gene>
    <name evidence="2" type="ORF">CALMAC_LOCUS19342</name>
</gene>
<dbReference type="InterPro" id="IPR004119">
    <property type="entry name" value="EcKL"/>
</dbReference>
<dbReference type="PANTHER" id="PTHR11012:SF30">
    <property type="entry name" value="PROTEIN KINASE-LIKE DOMAIN-CONTAINING"/>
    <property type="match status" value="1"/>
</dbReference>
<accession>A0A653DQ78</accession>
<protein>
    <recommendedName>
        <fullName evidence="1">CHK kinase-like domain-containing protein</fullName>
    </recommendedName>
</protein>
<dbReference type="Proteomes" id="UP000410492">
    <property type="component" value="Unassembled WGS sequence"/>
</dbReference>
<keyword evidence="3" id="KW-1185">Reference proteome</keyword>
<feature type="domain" description="CHK kinase-like" evidence="1">
    <location>
        <begin position="116"/>
        <end position="305"/>
    </location>
</feature>
<dbReference type="OrthoDB" id="8250698at2759"/>
<dbReference type="PANTHER" id="PTHR11012">
    <property type="entry name" value="PROTEIN KINASE-LIKE DOMAIN-CONTAINING"/>
    <property type="match status" value="1"/>
</dbReference>
<evidence type="ECO:0000313" key="2">
    <source>
        <dbReference type="EMBL" id="VEN62170.1"/>
    </source>
</evidence>
<dbReference type="InterPro" id="IPR011009">
    <property type="entry name" value="Kinase-like_dom_sf"/>
</dbReference>
<dbReference type="SMART" id="SM00587">
    <property type="entry name" value="CHK"/>
    <property type="match status" value="1"/>
</dbReference>
<dbReference type="Pfam" id="PF02958">
    <property type="entry name" value="EcKL"/>
    <property type="match status" value="1"/>
</dbReference>
<dbReference type="EMBL" id="CAACVG010013591">
    <property type="protein sequence ID" value="VEN62170.1"/>
    <property type="molecule type" value="Genomic_DNA"/>
</dbReference>
<dbReference type="Gene3D" id="3.90.1200.10">
    <property type="match status" value="1"/>
</dbReference>
<dbReference type="SUPFAM" id="SSF56112">
    <property type="entry name" value="Protein kinase-like (PK-like)"/>
    <property type="match status" value="1"/>
</dbReference>
<dbReference type="InterPro" id="IPR015897">
    <property type="entry name" value="CHK_kinase-like"/>
</dbReference>
<organism evidence="2 3">
    <name type="scientific">Callosobruchus maculatus</name>
    <name type="common">Southern cowpea weevil</name>
    <name type="synonym">Pulse bruchid</name>
    <dbReference type="NCBI Taxonomy" id="64391"/>
    <lineage>
        <taxon>Eukaryota</taxon>
        <taxon>Metazoa</taxon>
        <taxon>Ecdysozoa</taxon>
        <taxon>Arthropoda</taxon>
        <taxon>Hexapoda</taxon>
        <taxon>Insecta</taxon>
        <taxon>Pterygota</taxon>
        <taxon>Neoptera</taxon>
        <taxon>Endopterygota</taxon>
        <taxon>Coleoptera</taxon>
        <taxon>Polyphaga</taxon>
        <taxon>Cucujiformia</taxon>
        <taxon>Chrysomeloidea</taxon>
        <taxon>Chrysomelidae</taxon>
        <taxon>Bruchinae</taxon>
        <taxon>Bruchini</taxon>
        <taxon>Callosobruchus</taxon>
    </lineage>
</organism>
<evidence type="ECO:0000259" key="1">
    <source>
        <dbReference type="SMART" id="SM00587"/>
    </source>
</evidence>
<evidence type="ECO:0000313" key="3">
    <source>
        <dbReference type="Proteomes" id="UP000410492"/>
    </source>
</evidence>
<name>A0A653DQ78_CALMS</name>